<dbReference type="AlphaFoldDB" id="A0A422N4E3"/>
<reference evidence="3 4" key="1">
    <citation type="journal article" date="2018" name="BMC Genomics">
        <title>Genomic comparison of Trypanosoma conorhini and Trypanosoma rangeli to Trypanosoma cruzi strains of high and low virulence.</title>
        <authorList>
            <person name="Bradwell K.R."/>
            <person name="Koparde V.N."/>
            <person name="Matveyev A.V."/>
            <person name="Serrano M.G."/>
            <person name="Alves J.M."/>
            <person name="Parikh H."/>
            <person name="Huang B."/>
            <person name="Lee V."/>
            <person name="Espinosa-Alvarez O."/>
            <person name="Ortiz P.A."/>
            <person name="Costa-Martins A.G."/>
            <person name="Teixeira M.M."/>
            <person name="Buck G.A."/>
        </authorList>
    </citation>
    <scope>NUCLEOTIDE SEQUENCE [LARGE SCALE GENOMIC DNA]</scope>
    <source>
        <strain evidence="3 4">025E</strain>
    </source>
</reference>
<evidence type="ECO:0000313" key="4">
    <source>
        <dbReference type="Proteomes" id="UP000284403"/>
    </source>
</evidence>
<name>A0A422N4E3_9TRYP</name>
<feature type="compositionally biased region" description="Polar residues" evidence="1">
    <location>
        <begin position="245"/>
        <end position="270"/>
    </location>
</feature>
<gene>
    <name evidence="3" type="ORF">Tco025E_08822</name>
</gene>
<comment type="caution">
    <text evidence="3">The sequence shown here is derived from an EMBL/GenBank/DDBJ whole genome shotgun (WGS) entry which is preliminary data.</text>
</comment>
<accession>A0A422N4E3</accession>
<protein>
    <recommendedName>
        <fullName evidence="5">Mucin-associated surface protein (MASP)</fullName>
    </recommendedName>
</protein>
<feature type="compositionally biased region" description="Polar residues" evidence="1">
    <location>
        <begin position="186"/>
        <end position="195"/>
    </location>
</feature>
<feature type="signal peptide" evidence="2">
    <location>
        <begin position="1"/>
        <end position="23"/>
    </location>
</feature>
<feature type="non-terminal residue" evidence="3">
    <location>
        <position position="270"/>
    </location>
</feature>
<feature type="compositionally biased region" description="Gly residues" evidence="1">
    <location>
        <begin position="80"/>
        <end position="97"/>
    </location>
</feature>
<feature type="region of interest" description="Disordered" evidence="1">
    <location>
        <begin position="73"/>
        <end position="270"/>
    </location>
</feature>
<evidence type="ECO:0000256" key="1">
    <source>
        <dbReference type="SAM" id="MobiDB-lite"/>
    </source>
</evidence>
<evidence type="ECO:0008006" key="5">
    <source>
        <dbReference type="Google" id="ProtNLM"/>
    </source>
</evidence>
<proteinExistence type="predicted"/>
<feature type="compositionally biased region" description="Basic and acidic residues" evidence="1">
    <location>
        <begin position="117"/>
        <end position="126"/>
    </location>
</feature>
<dbReference type="GeneID" id="40322433"/>
<evidence type="ECO:0000313" key="3">
    <source>
        <dbReference type="EMBL" id="RNF00326.1"/>
    </source>
</evidence>
<evidence type="ECO:0000256" key="2">
    <source>
        <dbReference type="SAM" id="SignalP"/>
    </source>
</evidence>
<keyword evidence="2" id="KW-0732">Signal</keyword>
<keyword evidence="4" id="KW-1185">Reference proteome</keyword>
<organism evidence="3 4">
    <name type="scientific">Trypanosoma conorhini</name>
    <dbReference type="NCBI Taxonomy" id="83891"/>
    <lineage>
        <taxon>Eukaryota</taxon>
        <taxon>Discoba</taxon>
        <taxon>Euglenozoa</taxon>
        <taxon>Kinetoplastea</taxon>
        <taxon>Metakinetoplastina</taxon>
        <taxon>Trypanosomatida</taxon>
        <taxon>Trypanosomatidae</taxon>
        <taxon>Trypanosoma</taxon>
    </lineage>
</organism>
<feature type="chain" id="PRO_5019355453" description="Mucin-associated surface protein (MASP)" evidence="2">
    <location>
        <begin position="24"/>
        <end position="270"/>
    </location>
</feature>
<dbReference type="EMBL" id="MKKU01000893">
    <property type="protein sequence ID" value="RNF00326.1"/>
    <property type="molecule type" value="Genomic_DNA"/>
</dbReference>
<dbReference type="RefSeq" id="XP_029224222.1">
    <property type="nucleotide sequence ID" value="XM_029375661.1"/>
</dbReference>
<dbReference type="Proteomes" id="UP000284403">
    <property type="component" value="Unassembled WGS sequence"/>
</dbReference>
<sequence length="270" mass="27111">MAGRALLVCALCALCCAAGGGWAAEGEGYCTERDWRDLRAVAKDMSEAEIAAKYCGRKPEFVRGLRASLQGDGAEEGAVSGHGGVGGGVEGAAGGGLAQPAGAKEEGEENNPQADTHGAEVSREETTGPSGEHGGLGGSPSRENEPSPSGEAEGHSASGASTGVKAAEVQLGASLGGPSDAETSLGEGQTENSLQGPPHAAPSTGLDGQRTVQEEQHKTDLSTPEEVPLKGADVSTTQGDEHTQNLRNTSDVNAQETTEIVPSQNSNVAA</sequence>